<dbReference type="STRING" id="1150600.ADIARSV_0538"/>
<sequence>MSNKLDMKNKYLFPHRFRSIGWIILIPSIALGLAIMLNEFQFTYLSFDNPLLPSSNVQLFNNNFTDEVAMLGMIVGLLFIGFSKEIIEDEQIAQIRLESLQWSIYFNYILLAVSVILIYGVAFLNVMIYNMFTILLFFIVRFRFILYRQRNFRMEEDAE</sequence>
<keyword evidence="1" id="KW-1133">Transmembrane helix</keyword>
<evidence type="ECO:0000313" key="2">
    <source>
        <dbReference type="EMBL" id="EOR96303.1"/>
    </source>
</evidence>
<dbReference type="EMBL" id="AQPN01000020">
    <property type="protein sequence ID" value="EOR96303.1"/>
    <property type="molecule type" value="Genomic_DNA"/>
</dbReference>
<organism evidence="2 3">
    <name type="scientific">Arcticibacter svalbardensis MN12-7</name>
    <dbReference type="NCBI Taxonomy" id="1150600"/>
    <lineage>
        <taxon>Bacteria</taxon>
        <taxon>Pseudomonadati</taxon>
        <taxon>Bacteroidota</taxon>
        <taxon>Sphingobacteriia</taxon>
        <taxon>Sphingobacteriales</taxon>
        <taxon>Sphingobacteriaceae</taxon>
        <taxon>Arcticibacter</taxon>
    </lineage>
</organism>
<proteinExistence type="predicted"/>
<dbReference type="PATRIC" id="fig|1150600.3.peg.530"/>
<feature type="transmembrane region" description="Helical" evidence="1">
    <location>
        <begin position="64"/>
        <end position="83"/>
    </location>
</feature>
<dbReference type="eggNOG" id="ENOG5032P5R">
    <property type="taxonomic scope" value="Bacteria"/>
</dbReference>
<feature type="transmembrane region" description="Helical" evidence="1">
    <location>
        <begin position="128"/>
        <end position="146"/>
    </location>
</feature>
<feature type="transmembrane region" description="Helical" evidence="1">
    <location>
        <begin position="20"/>
        <end position="44"/>
    </location>
</feature>
<feature type="transmembrane region" description="Helical" evidence="1">
    <location>
        <begin position="104"/>
        <end position="122"/>
    </location>
</feature>
<name>R9GXB6_9SPHI</name>
<dbReference type="Proteomes" id="UP000014174">
    <property type="component" value="Unassembled WGS sequence"/>
</dbReference>
<evidence type="ECO:0000313" key="3">
    <source>
        <dbReference type="Proteomes" id="UP000014174"/>
    </source>
</evidence>
<keyword evidence="3" id="KW-1185">Reference proteome</keyword>
<protein>
    <submittedName>
        <fullName evidence="2">Uncharacterized protein</fullName>
    </submittedName>
</protein>
<reference evidence="2 3" key="1">
    <citation type="journal article" date="2013" name="Genome Announc.">
        <title>Draft Genome Sequence of Arcticibacter svalbardensis Strain MN12-7T, a Member of the Family Sphingobacteriaceae Isolated from an Arctic Soil Sample.</title>
        <authorList>
            <person name="Shivaji S."/>
            <person name="Ara S."/>
            <person name="Prasad S."/>
            <person name="Manasa B.P."/>
            <person name="Begum Z."/>
            <person name="Singh A."/>
            <person name="Kumar Pinnaka A."/>
        </authorList>
    </citation>
    <scope>NUCLEOTIDE SEQUENCE [LARGE SCALE GENOMIC DNA]</scope>
    <source>
        <strain evidence="2 3">MN12-7</strain>
    </source>
</reference>
<keyword evidence="1" id="KW-0472">Membrane</keyword>
<dbReference type="AlphaFoldDB" id="R9GXB6"/>
<evidence type="ECO:0000256" key="1">
    <source>
        <dbReference type="SAM" id="Phobius"/>
    </source>
</evidence>
<accession>R9GXB6</accession>
<keyword evidence="1" id="KW-0812">Transmembrane</keyword>
<gene>
    <name evidence="2" type="ORF">ADIARSV_0538</name>
</gene>
<comment type="caution">
    <text evidence="2">The sequence shown here is derived from an EMBL/GenBank/DDBJ whole genome shotgun (WGS) entry which is preliminary data.</text>
</comment>